<keyword evidence="3" id="KW-0804">Transcription</keyword>
<dbReference type="InterPro" id="IPR011011">
    <property type="entry name" value="Znf_FYVE_PHD"/>
</dbReference>
<dbReference type="AlphaFoldDB" id="A0A9Q0RQX9"/>
<evidence type="ECO:0000256" key="1">
    <source>
        <dbReference type="ARBA" id="ARBA00022853"/>
    </source>
</evidence>
<dbReference type="EMBL" id="JAPWDV010000001">
    <property type="protein sequence ID" value="KAJ6222416.1"/>
    <property type="molecule type" value="Genomic_DNA"/>
</dbReference>
<dbReference type="SUPFAM" id="SSF57903">
    <property type="entry name" value="FYVE/PHD zinc finger"/>
    <property type="match status" value="1"/>
</dbReference>
<feature type="domain" description="Inhibitor of growth protein N-terminal histone-binding" evidence="5">
    <location>
        <begin position="3"/>
        <end position="104"/>
    </location>
</feature>
<sequence>MLYLEDYLEMIEHLPQQFRDTLTQMRELDLQAHNERDIWEARVNNFFSNAHLMTQENRDNQFDQQTQDFQKILEITEENVTTATKLIELIEKYSRKLDQETLKFKIELEADHAGITEILEKRSLEMDHPPNHGSNHLREKRKMGLPYNLNAKQNDKLPHSQSQYQDGNVNSSMSNNFGSSKNLSNNQSNPGSSLDSFPFFNSNFFGGNESLNGSNLKLFKSNLVSNSSMIAAVASQAITATNQSMQLGRRSQSMKASIEAINNNQVLPTSLTLNSVRLDDSDLSNQAKMMITNGDLLEHMNSSNSNNKKSRNKRNRASSQYEYSSSIDMMADEGSEIDKPFEHELPLSDEKFCICSGPSYGNMICCDNNNVSLSQISK</sequence>
<gene>
    <name evidence="6" type="ORF">RDWZM_000961</name>
</gene>
<dbReference type="OMA" id="QTEHQPE"/>
<accession>A0A9Q0RQX9</accession>
<dbReference type="InterPro" id="IPR013083">
    <property type="entry name" value="Znf_RING/FYVE/PHD"/>
</dbReference>
<dbReference type="Proteomes" id="UP001142055">
    <property type="component" value="Chromosome 1"/>
</dbReference>
<reference evidence="6" key="1">
    <citation type="submission" date="2022-12" db="EMBL/GenBank/DDBJ databases">
        <title>Genome assemblies of Blomia tropicalis.</title>
        <authorList>
            <person name="Cui Y."/>
        </authorList>
    </citation>
    <scope>NUCLEOTIDE SEQUENCE</scope>
    <source>
        <tissue evidence="6">Adult mites</tissue>
    </source>
</reference>
<keyword evidence="7" id="KW-1185">Reference proteome</keyword>
<feature type="compositionally biased region" description="Polar residues" evidence="4">
    <location>
        <begin position="159"/>
        <end position="191"/>
    </location>
</feature>
<dbReference type="InterPro" id="IPR028651">
    <property type="entry name" value="ING_fam"/>
</dbReference>
<evidence type="ECO:0000256" key="2">
    <source>
        <dbReference type="ARBA" id="ARBA00023015"/>
    </source>
</evidence>
<keyword evidence="1" id="KW-0156">Chromatin regulator</keyword>
<dbReference type="PANTHER" id="PTHR10333">
    <property type="entry name" value="INHIBITOR OF GROWTH PROTEIN"/>
    <property type="match status" value="1"/>
</dbReference>
<dbReference type="Pfam" id="PF12998">
    <property type="entry name" value="ING"/>
    <property type="match status" value="1"/>
</dbReference>
<feature type="region of interest" description="Disordered" evidence="4">
    <location>
        <begin position="150"/>
        <end position="191"/>
    </location>
</feature>
<organism evidence="6 7">
    <name type="scientific">Blomia tropicalis</name>
    <name type="common">Mite</name>
    <dbReference type="NCBI Taxonomy" id="40697"/>
    <lineage>
        <taxon>Eukaryota</taxon>
        <taxon>Metazoa</taxon>
        <taxon>Ecdysozoa</taxon>
        <taxon>Arthropoda</taxon>
        <taxon>Chelicerata</taxon>
        <taxon>Arachnida</taxon>
        <taxon>Acari</taxon>
        <taxon>Acariformes</taxon>
        <taxon>Sarcoptiformes</taxon>
        <taxon>Astigmata</taxon>
        <taxon>Glycyphagoidea</taxon>
        <taxon>Echimyopodidae</taxon>
        <taxon>Blomia</taxon>
    </lineage>
</organism>
<dbReference type="SMART" id="SM01408">
    <property type="entry name" value="ING"/>
    <property type="match status" value="1"/>
</dbReference>
<name>A0A9Q0RQX9_BLOTA</name>
<evidence type="ECO:0000313" key="6">
    <source>
        <dbReference type="EMBL" id="KAJ6222416.1"/>
    </source>
</evidence>
<protein>
    <recommendedName>
        <fullName evidence="5">Inhibitor of growth protein N-terminal histone-binding domain-containing protein</fullName>
    </recommendedName>
</protein>
<evidence type="ECO:0000259" key="5">
    <source>
        <dbReference type="SMART" id="SM01408"/>
    </source>
</evidence>
<proteinExistence type="predicted"/>
<dbReference type="Gene3D" id="3.30.40.10">
    <property type="entry name" value="Zinc/RING finger domain, C3HC4 (zinc finger)"/>
    <property type="match status" value="1"/>
</dbReference>
<keyword evidence="2" id="KW-0805">Transcription regulation</keyword>
<evidence type="ECO:0000256" key="4">
    <source>
        <dbReference type="SAM" id="MobiDB-lite"/>
    </source>
</evidence>
<dbReference type="GO" id="GO:0035267">
    <property type="term" value="C:NuA4 histone acetyltransferase complex"/>
    <property type="evidence" value="ECO:0007669"/>
    <property type="project" value="TreeGrafter"/>
</dbReference>
<comment type="caution">
    <text evidence="6">The sequence shown here is derived from an EMBL/GenBank/DDBJ whole genome shotgun (WGS) entry which is preliminary data.</text>
</comment>
<dbReference type="InterPro" id="IPR024610">
    <property type="entry name" value="ING_N_histone-binding"/>
</dbReference>
<dbReference type="Gene3D" id="6.10.140.1740">
    <property type="match status" value="1"/>
</dbReference>
<dbReference type="PANTHER" id="PTHR10333:SF103">
    <property type="entry name" value="INHIBITOR OF GROWTH PROTEIN 3"/>
    <property type="match status" value="1"/>
</dbReference>
<feature type="region of interest" description="Disordered" evidence="4">
    <location>
        <begin position="298"/>
        <end position="323"/>
    </location>
</feature>
<dbReference type="CDD" id="cd16858">
    <property type="entry name" value="ING_ING3_Yng2p"/>
    <property type="match status" value="1"/>
</dbReference>
<evidence type="ECO:0000256" key="3">
    <source>
        <dbReference type="ARBA" id="ARBA00023163"/>
    </source>
</evidence>
<dbReference type="GO" id="GO:0006325">
    <property type="term" value="P:chromatin organization"/>
    <property type="evidence" value="ECO:0007669"/>
    <property type="project" value="UniProtKB-KW"/>
</dbReference>
<evidence type="ECO:0000313" key="7">
    <source>
        <dbReference type="Proteomes" id="UP001142055"/>
    </source>
</evidence>